<feature type="compositionally biased region" description="Low complexity" evidence="1">
    <location>
        <begin position="663"/>
        <end position="676"/>
    </location>
</feature>
<protein>
    <submittedName>
        <fullName evidence="2">Uncharacterized protein</fullName>
    </submittedName>
</protein>
<feature type="region of interest" description="Disordered" evidence="1">
    <location>
        <begin position="654"/>
        <end position="787"/>
    </location>
</feature>
<feature type="compositionally biased region" description="Basic and acidic residues" evidence="1">
    <location>
        <begin position="739"/>
        <end position="754"/>
    </location>
</feature>
<gene>
    <name evidence="2" type="ORF">OEZ85_008249</name>
</gene>
<feature type="region of interest" description="Disordered" evidence="1">
    <location>
        <begin position="517"/>
        <end position="547"/>
    </location>
</feature>
<feature type="compositionally biased region" description="Low complexity" evidence="1">
    <location>
        <begin position="1133"/>
        <end position="1154"/>
    </location>
</feature>
<feature type="compositionally biased region" description="Acidic residues" evidence="1">
    <location>
        <begin position="998"/>
        <end position="1009"/>
    </location>
</feature>
<feature type="compositionally biased region" description="Low complexity" evidence="1">
    <location>
        <begin position="373"/>
        <end position="394"/>
    </location>
</feature>
<organism evidence="2 3">
    <name type="scientific">Tetradesmus obliquus</name>
    <name type="common">Green alga</name>
    <name type="synonym">Acutodesmus obliquus</name>
    <dbReference type="NCBI Taxonomy" id="3088"/>
    <lineage>
        <taxon>Eukaryota</taxon>
        <taxon>Viridiplantae</taxon>
        <taxon>Chlorophyta</taxon>
        <taxon>core chlorophytes</taxon>
        <taxon>Chlorophyceae</taxon>
        <taxon>CS clade</taxon>
        <taxon>Sphaeropleales</taxon>
        <taxon>Scenedesmaceae</taxon>
        <taxon>Tetradesmus</taxon>
    </lineage>
</organism>
<feature type="compositionally biased region" description="Basic and acidic residues" evidence="1">
    <location>
        <begin position="361"/>
        <end position="372"/>
    </location>
</feature>
<feature type="region of interest" description="Disordered" evidence="1">
    <location>
        <begin position="264"/>
        <end position="308"/>
    </location>
</feature>
<reference evidence="2 3" key="1">
    <citation type="submission" date="2023-05" db="EMBL/GenBank/DDBJ databases">
        <title>A 100% complete, gapless, phased diploid assembly of the Scenedesmus obliquus UTEX 3031 genome.</title>
        <authorList>
            <person name="Biondi T.C."/>
            <person name="Hanschen E.R."/>
            <person name="Kwon T."/>
            <person name="Eng W."/>
            <person name="Kruse C.P.S."/>
            <person name="Koehler S.I."/>
            <person name="Kunde Y."/>
            <person name="Gleasner C.D."/>
            <person name="You Mak K.T."/>
            <person name="Polle J."/>
            <person name="Hovde B.T."/>
            <person name="Starkenburg S.R."/>
        </authorList>
    </citation>
    <scope>NUCLEOTIDE SEQUENCE [LARGE SCALE GENOMIC DNA]</scope>
    <source>
        <strain evidence="2 3">DOE0152z</strain>
    </source>
</reference>
<evidence type="ECO:0000313" key="3">
    <source>
        <dbReference type="Proteomes" id="UP001244341"/>
    </source>
</evidence>
<feature type="compositionally biased region" description="Low complexity" evidence="1">
    <location>
        <begin position="264"/>
        <end position="276"/>
    </location>
</feature>
<feature type="compositionally biased region" description="Low complexity" evidence="1">
    <location>
        <begin position="469"/>
        <end position="478"/>
    </location>
</feature>
<evidence type="ECO:0000313" key="2">
    <source>
        <dbReference type="EMBL" id="WIA08827.1"/>
    </source>
</evidence>
<dbReference type="EMBL" id="CP126208">
    <property type="protein sequence ID" value="WIA08827.1"/>
    <property type="molecule type" value="Genomic_DNA"/>
</dbReference>
<feature type="compositionally biased region" description="Polar residues" evidence="1">
    <location>
        <begin position="677"/>
        <end position="692"/>
    </location>
</feature>
<proteinExistence type="predicted"/>
<dbReference type="Proteomes" id="UP001244341">
    <property type="component" value="Chromosome 1b"/>
</dbReference>
<feature type="region of interest" description="Disordered" evidence="1">
    <location>
        <begin position="48"/>
        <end position="93"/>
    </location>
</feature>
<feature type="region of interest" description="Disordered" evidence="1">
    <location>
        <begin position="120"/>
        <end position="153"/>
    </location>
</feature>
<feature type="compositionally biased region" description="Polar residues" evidence="1">
    <location>
        <begin position="70"/>
        <end position="79"/>
    </location>
</feature>
<keyword evidence="3" id="KW-1185">Reference proteome</keyword>
<feature type="region of interest" description="Disordered" evidence="1">
    <location>
        <begin position="344"/>
        <end position="404"/>
    </location>
</feature>
<evidence type="ECO:0000256" key="1">
    <source>
        <dbReference type="SAM" id="MobiDB-lite"/>
    </source>
</evidence>
<feature type="compositionally biased region" description="Low complexity" evidence="1">
    <location>
        <begin position="697"/>
        <end position="729"/>
    </location>
</feature>
<feature type="region of interest" description="Disordered" evidence="1">
    <location>
        <begin position="982"/>
        <end position="1014"/>
    </location>
</feature>
<feature type="compositionally biased region" description="Acidic residues" evidence="1">
    <location>
        <begin position="1164"/>
        <end position="1173"/>
    </location>
</feature>
<feature type="compositionally biased region" description="Low complexity" evidence="1">
    <location>
        <begin position="536"/>
        <end position="547"/>
    </location>
</feature>
<feature type="region of interest" description="Disordered" evidence="1">
    <location>
        <begin position="1113"/>
        <end position="1181"/>
    </location>
</feature>
<feature type="region of interest" description="Disordered" evidence="1">
    <location>
        <begin position="436"/>
        <end position="496"/>
    </location>
</feature>
<sequence>MSGAVDEGVLADILETAGQRAEEIRVEIASLKEKTGNNAVTVPQLLKGDAIPDVTEPAEATRQDEPDASLQFTVSTPSGERQAPPKTEDGTDTEDLERVHAALNSPIQVYVRSSNTLAAGRQGDAAGWPSSAADVAGAGMSDAGGEAGQQAESGSWQGLYQGMLGKLSNSQSTEQQCASNVAAILRSAGMASAVDSANCNARQQHLTSPFAHDCSQAAAVAAGAITSQHQEEEAAAGAAILPSPVHVVEGPYRVVEGEAAAAGAAQAAAENTGEWAPTWSPHSPSKPGSGRKPGSDGGADGSCSAGGADGAVTPKRLVVPPSAADLPVQAVLDELDELLSWSSRTPTHHQQQQQQGQTFARSDKAKGAEEQAPKQQQQQQQGDADAAEVAAAAGGEDGGAAAGADEEEDWVLCWLRSQKGHMSRCNSTSCLLSDEFTQRSDRSSNSSNNSKMRRSCSLPTEPLSRASMSAGGLEAAAASGGGDDEGGLRQHRQQQHDADIKDEILAHLRLAAAFRPRARDSPNSSLAHPCTPPAAAPAAPGPSAATADSSAAAVAGAAASPPAAPATGGAGEAMPHGVSLVDWVGKYIGAQPVSAAPTSSSVEEIDQGEARLQLLCGGVLALLAGGADGSSSFASPPGCSSFSLASPGLTLSPGKAGSPAALRSGGSVSPSRVSSSKHTSAGASKRSSSTDVPSRGSAGVSRTSSAKSSSVGFGSSSARDGSSSAGSSRVWRPGGRRTSAKDDCRKLQDYESARSRILGPVSEAGGAGGSGDVNGSRGSGMPSPKPSEELLAYYRRSSAAEAAEAAAEAPVAGEVPAAGLQLDVLLRAFNALAKRKNTVDKSAALAALMDQIVAVANQAAAAKQGAAAGAAGAELLAGTDARELTVDSDASELAVEGSKLDVLGRSVNSSPRPAGLLCGAYSGRGSPGIAGGCVLQVRKGDMRAGWQSACAERQAAHDSLLSTPRHKRPASAGYAADLAALHGSSSMPGQGGQLGPEEQYEEGGEDAGTEDGLSPTHAMLMHTAARLGEFAGDAPGSQGGCAGIPAEALAAAAPYGNGIVVVRMSTTETSGRLPLLRDTPAGRAVLAGIDGTSLTVQQAVHWLEVGLTRLPSEAGLQGGRNQSPAPGAKRGSRASTPQSPSRRARSRPCSPFRACFASPAALSSEEEEEEETEQQQQQRLREGVHFQMDSSSQLVMVVPGSLAMDPQQGLELQQQQQQQLGGGVHKYTVTGVALPAGEGCQPGVASSGSHCLELITSAGRHRIELASKQDFAGLLAGLNAMLLLKEAGSDAAEKLGALPIEETAWAGAVEGWQGVA</sequence>
<accession>A0ABY8TIB2</accession>
<name>A0ABY8TIB2_TETOB</name>